<accession>A0ABV6G2V6</accession>
<reference evidence="2 3" key="1">
    <citation type="submission" date="2024-09" db="EMBL/GenBank/DDBJ databases">
        <authorList>
            <person name="Sun Q."/>
            <person name="Mori K."/>
        </authorList>
    </citation>
    <scope>NUCLEOTIDE SEQUENCE [LARGE SCALE GENOMIC DNA]</scope>
    <source>
        <strain evidence="2 3">CCM 7415</strain>
    </source>
</reference>
<feature type="transmembrane region" description="Helical" evidence="1">
    <location>
        <begin position="49"/>
        <end position="67"/>
    </location>
</feature>
<dbReference type="EMBL" id="JBHLVX010000023">
    <property type="protein sequence ID" value="MFC0267756.1"/>
    <property type="molecule type" value="Genomic_DNA"/>
</dbReference>
<proteinExistence type="predicted"/>
<sequence>MNNRDDSADATPLLLTEKRLNTTLLGVAFAFSMAGAITLMVHAWQSGRVWPVVPIALGLLAWGLMIGNNLSTRRRLSPVLRLEAQRLRYIGGPAWKPRLVDIDYRNIAAVEKRTGSAMVLRLHSERRRHLLPIGLLSRADRQRFIDAFEQRLPATAHSASSS</sequence>
<dbReference type="Proteomes" id="UP001589814">
    <property type="component" value="Unassembled WGS sequence"/>
</dbReference>
<organism evidence="2 3">
    <name type="scientific">Kushneria aurantia</name>
    <dbReference type="NCBI Taxonomy" id="504092"/>
    <lineage>
        <taxon>Bacteria</taxon>
        <taxon>Pseudomonadati</taxon>
        <taxon>Pseudomonadota</taxon>
        <taxon>Gammaproteobacteria</taxon>
        <taxon>Oceanospirillales</taxon>
        <taxon>Halomonadaceae</taxon>
        <taxon>Kushneria</taxon>
    </lineage>
</organism>
<evidence type="ECO:0000313" key="3">
    <source>
        <dbReference type="Proteomes" id="UP001589814"/>
    </source>
</evidence>
<gene>
    <name evidence="2" type="ORF">ACFFHW_07090</name>
</gene>
<evidence type="ECO:0000256" key="1">
    <source>
        <dbReference type="SAM" id="Phobius"/>
    </source>
</evidence>
<evidence type="ECO:0000313" key="2">
    <source>
        <dbReference type="EMBL" id="MFC0267756.1"/>
    </source>
</evidence>
<comment type="caution">
    <text evidence="2">The sequence shown here is derived from an EMBL/GenBank/DDBJ whole genome shotgun (WGS) entry which is preliminary data.</text>
</comment>
<protein>
    <submittedName>
        <fullName evidence="2">Uncharacterized protein</fullName>
    </submittedName>
</protein>
<keyword evidence="3" id="KW-1185">Reference proteome</keyword>
<keyword evidence="1" id="KW-0472">Membrane</keyword>
<keyword evidence="1" id="KW-0812">Transmembrane</keyword>
<name>A0ABV6G2V6_9GAMM</name>
<feature type="transmembrane region" description="Helical" evidence="1">
    <location>
        <begin position="20"/>
        <end position="43"/>
    </location>
</feature>
<keyword evidence="1" id="KW-1133">Transmembrane helix</keyword>
<dbReference type="RefSeq" id="WP_019951724.1">
    <property type="nucleotide sequence ID" value="NZ_JBHLVX010000023.1"/>
</dbReference>